<dbReference type="GO" id="GO:0005737">
    <property type="term" value="C:cytoplasm"/>
    <property type="evidence" value="ECO:0007669"/>
    <property type="project" value="UniProtKB-SubCell"/>
</dbReference>
<keyword evidence="5 10" id="KW-0808">Transferase</keyword>
<dbReference type="InterPro" id="IPR002478">
    <property type="entry name" value="PUA"/>
</dbReference>
<dbReference type="GO" id="GO:0006364">
    <property type="term" value="P:rRNA processing"/>
    <property type="evidence" value="ECO:0007669"/>
    <property type="project" value="UniProtKB-KW"/>
</dbReference>
<dbReference type="Pfam" id="PF10672">
    <property type="entry name" value="Methyltrans_SAM"/>
    <property type="match status" value="1"/>
</dbReference>
<reference evidence="10 11" key="1">
    <citation type="submission" date="2019-08" db="EMBL/GenBank/DDBJ databases">
        <title>In-depth cultivation of the pig gut microbiome towards novel bacterial diversity and tailored functional studies.</title>
        <authorList>
            <person name="Wylensek D."/>
            <person name="Hitch T.C.A."/>
            <person name="Clavel T."/>
        </authorList>
    </citation>
    <scope>NUCLEOTIDE SEQUENCE [LARGE SCALE GENOMIC DNA]</scope>
    <source>
        <strain evidence="10 11">SM-530-WT-4B</strain>
    </source>
</reference>
<dbReference type="InterPro" id="IPR041532">
    <property type="entry name" value="RlmI-like_PUA"/>
</dbReference>
<dbReference type="RefSeq" id="WP_154528436.1">
    <property type="nucleotide sequence ID" value="NZ_JAXDZJ010000081.1"/>
</dbReference>
<accession>A0A6L5YAM2</accession>
<dbReference type="InterPro" id="IPR036974">
    <property type="entry name" value="PUA_sf"/>
</dbReference>
<keyword evidence="2" id="KW-0963">Cytoplasm</keyword>
<gene>
    <name evidence="10" type="ORF">FYJ74_04685</name>
</gene>
<dbReference type="InterPro" id="IPR015947">
    <property type="entry name" value="PUA-like_sf"/>
</dbReference>
<dbReference type="SUPFAM" id="SSF53335">
    <property type="entry name" value="S-adenosyl-L-methionine-dependent methyltransferases"/>
    <property type="match status" value="1"/>
</dbReference>
<sequence>MKQERHYPRFTVTPKAERSVKGGHPWVYGEEVTDVRGRYAPGDLVDVVGRGDVYLGTGFVNDHSKIRVRLISANANDRFDAAFFERRLRYALNYRKSVMGGQYGCCRLIFGDSDGFPGLTVDRFDDVLVAEVLSLGMDKMKPLLFPMLVRLLREDGQRISGLYERSDSAIRDREGLPRFSGEFAMDGCSLAGRRTARICENGVLYDVDFVEGQKTGFFLDQKFNRAAAARLCAGLNVLDCFTHTGSFALNAVRGGAAHVTAVDVSASALEMARHNAALNGCLDRMDFVAADVFDLLAGMACRARGEYGMIILDPPAFAKSRRSVRDAARGYKEINLKAMKLLPRGGYLATASCSHFMTGELFRQTLAAAAADAKVSLRQIEARGQSPDHPVLWGVPETEYLKFYLFQVV</sequence>
<keyword evidence="7" id="KW-0694">RNA-binding</keyword>
<evidence type="ECO:0000256" key="1">
    <source>
        <dbReference type="ARBA" id="ARBA00004496"/>
    </source>
</evidence>
<dbReference type="GO" id="GO:0032259">
    <property type="term" value="P:methylation"/>
    <property type="evidence" value="ECO:0007669"/>
    <property type="project" value="UniProtKB-KW"/>
</dbReference>
<keyword evidence="6" id="KW-0949">S-adenosyl-L-methionine</keyword>
<evidence type="ECO:0000256" key="3">
    <source>
        <dbReference type="ARBA" id="ARBA00022552"/>
    </source>
</evidence>
<dbReference type="PANTHER" id="PTHR42873">
    <property type="entry name" value="RIBOSOMAL RNA LARGE SUBUNIT METHYLTRANSFERASE"/>
    <property type="match status" value="1"/>
</dbReference>
<dbReference type="CDD" id="cd02440">
    <property type="entry name" value="AdoMet_MTases"/>
    <property type="match status" value="1"/>
</dbReference>
<evidence type="ECO:0000256" key="6">
    <source>
        <dbReference type="ARBA" id="ARBA00022691"/>
    </source>
</evidence>
<dbReference type="SMART" id="SM00359">
    <property type="entry name" value="PUA"/>
    <property type="match status" value="1"/>
</dbReference>
<feature type="domain" description="PUA" evidence="9">
    <location>
        <begin position="8"/>
        <end position="83"/>
    </location>
</feature>
<dbReference type="CDD" id="cd11572">
    <property type="entry name" value="RlmI_M_like"/>
    <property type="match status" value="1"/>
</dbReference>
<dbReference type="Gene3D" id="2.30.130.10">
    <property type="entry name" value="PUA domain"/>
    <property type="match status" value="1"/>
</dbReference>
<dbReference type="InterPro" id="IPR029063">
    <property type="entry name" value="SAM-dependent_MTases_sf"/>
</dbReference>
<dbReference type="PROSITE" id="PS50890">
    <property type="entry name" value="PUA"/>
    <property type="match status" value="1"/>
</dbReference>
<dbReference type="AlphaFoldDB" id="A0A6L5YAM2"/>
<dbReference type="GO" id="GO:0003723">
    <property type="term" value="F:RNA binding"/>
    <property type="evidence" value="ECO:0007669"/>
    <property type="project" value="UniProtKB-KW"/>
</dbReference>
<keyword evidence="3" id="KW-0698">rRNA processing</keyword>
<evidence type="ECO:0000313" key="10">
    <source>
        <dbReference type="EMBL" id="MST55329.1"/>
    </source>
</evidence>
<dbReference type="InterPro" id="IPR019614">
    <property type="entry name" value="SAM-dep_methyl-trfase"/>
</dbReference>
<dbReference type="Pfam" id="PF17785">
    <property type="entry name" value="PUA_3"/>
    <property type="match status" value="1"/>
</dbReference>
<dbReference type="PANTHER" id="PTHR42873:SF1">
    <property type="entry name" value="S-ADENOSYLMETHIONINE-DEPENDENT METHYLTRANSFERASE DOMAIN-CONTAINING PROTEIN"/>
    <property type="match status" value="1"/>
</dbReference>
<evidence type="ECO:0000256" key="4">
    <source>
        <dbReference type="ARBA" id="ARBA00022603"/>
    </source>
</evidence>
<comment type="subcellular location">
    <subcellularLocation>
        <location evidence="1">Cytoplasm</location>
    </subcellularLocation>
</comment>
<protein>
    <submittedName>
        <fullName evidence="10">Class I SAM-dependent rRNA methyltransferase</fullName>
    </submittedName>
</protein>
<evidence type="ECO:0000259" key="9">
    <source>
        <dbReference type="SMART" id="SM00359"/>
    </source>
</evidence>
<evidence type="ECO:0000256" key="2">
    <source>
        <dbReference type="ARBA" id="ARBA00022490"/>
    </source>
</evidence>
<comment type="similarity">
    <text evidence="8">Belongs to the methyltransferase superfamily. RlmI family.</text>
</comment>
<dbReference type="SUPFAM" id="SSF88697">
    <property type="entry name" value="PUA domain-like"/>
    <property type="match status" value="1"/>
</dbReference>
<comment type="caution">
    <text evidence="10">The sequence shown here is derived from an EMBL/GenBank/DDBJ whole genome shotgun (WGS) entry which is preliminary data.</text>
</comment>
<evidence type="ECO:0000256" key="7">
    <source>
        <dbReference type="ARBA" id="ARBA00022884"/>
    </source>
</evidence>
<evidence type="ECO:0000256" key="5">
    <source>
        <dbReference type="ARBA" id="ARBA00022679"/>
    </source>
</evidence>
<dbReference type="Proteomes" id="UP000473699">
    <property type="component" value="Unassembled WGS sequence"/>
</dbReference>
<evidence type="ECO:0000313" key="11">
    <source>
        <dbReference type="Proteomes" id="UP000473699"/>
    </source>
</evidence>
<dbReference type="Gene3D" id="3.30.750.80">
    <property type="entry name" value="RNA methyltransferase domain (HRMD) like"/>
    <property type="match status" value="1"/>
</dbReference>
<keyword evidence="11" id="KW-1185">Reference proteome</keyword>
<organism evidence="10 11">
    <name type="scientific">Pyramidobacter porci</name>
    <dbReference type="NCBI Taxonomy" id="2605789"/>
    <lineage>
        <taxon>Bacteria</taxon>
        <taxon>Thermotogati</taxon>
        <taxon>Synergistota</taxon>
        <taxon>Synergistia</taxon>
        <taxon>Synergistales</taxon>
        <taxon>Dethiosulfovibrionaceae</taxon>
        <taxon>Pyramidobacter</taxon>
    </lineage>
</organism>
<dbReference type="Gene3D" id="3.40.50.150">
    <property type="entry name" value="Vaccinia Virus protein VP39"/>
    <property type="match status" value="1"/>
</dbReference>
<evidence type="ECO:0000256" key="8">
    <source>
        <dbReference type="ARBA" id="ARBA00038091"/>
    </source>
</evidence>
<dbReference type="CDD" id="cd21153">
    <property type="entry name" value="PUA_RlmI"/>
    <property type="match status" value="1"/>
</dbReference>
<keyword evidence="4 10" id="KW-0489">Methyltransferase</keyword>
<name>A0A6L5YAM2_9BACT</name>
<dbReference type="EMBL" id="VUNH01000004">
    <property type="protein sequence ID" value="MST55329.1"/>
    <property type="molecule type" value="Genomic_DNA"/>
</dbReference>
<dbReference type="GO" id="GO:0008168">
    <property type="term" value="F:methyltransferase activity"/>
    <property type="evidence" value="ECO:0007669"/>
    <property type="project" value="UniProtKB-KW"/>
</dbReference>
<proteinExistence type="inferred from homology"/>